<evidence type="ECO:0000313" key="2">
    <source>
        <dbReference type="Proteomes" id="UP001497680"/>
    </source>
</evidence>
<proteinExistence type="predicted"/>
<gene>
    <name evidence="1" type="ORF">F4821DRAFT_281426</name>
</gene>
<name>A0ACC0CR46_9PEZI</name>
<protein>
    <submittedName>
        <fullName evidence="1">Uncharacterized protein</fullName>
    </submittedName>
</protein>
<dbReference type="Proteomes" id="UP001497680">
    <property type="component" value="Unassembled WGS sequence"/>
</dbReference>
<dbReference type="EMBL" id="MU394361">
    <property type="protein sequence ID" value="KAI6082914.1"/>
    <property type="molecule type" value="Genomic_DNA"/>
</dbReference>
<sequence>MAEIDPFILQIFGPPPPGLDVFETKQKINYIIIAVSIVLAALAVLGRCVSRRISGANLGADDCVIMIAFILAVLSAAIGTMSVQSGGGIHIWALSRAKIMRGLKLGYVYAFAWSVTVSVTKISIILFYRRTFTVHNRTFKYWLHILAFLAVGQFIAVIISYCTLCMPLYLYWEQFSPNPPQGTCNDDGLILLVTSITNGVINIAILITPIPPILKLNMTNKKKAGVCAIMLLGCLVCVAAFVRIRYLVDYWKAIDKTWVSADTAAWSSIELSFGIISACLPVVPPIYLRLRDQYRTFSYSRKAQPINASDHSYFDSGSNVNRWADPPVSRIHGGSSWAMNRQLQRDDEIQLTSFVTTGSPPLDHLHPDAIYVHSEVKQSRAYV</sequence>
<reference evidence="1 2" key="1">
    <citation type="journal article" date="2022" name="New Phytol.">
        <title>Ecological generalism drives hyperdiversity of secondary metabolite gene clusters in xylarialean endophytes.</title>
        <authorList>
            <person name="Franco M.E.E."/>
            <person name="Wisecaver J.H."/>
            <person name="Arnold A.E."/>
            <person name="Ju Y.M."/>
            <person name="Slot J.C."/>
            <person name="Ahrendt S."/>
            <person name="Moore L.P."/>
            <person name="Eastman K.E."/>
            <person name="Scott K."/>
            <person name="Konkel Z."/>
            <person name="Mondo S.J."/>
            <person name="Kuo A."/>
            <person name="Hayes R.D."/>
            <person name="Haridas S."/>
            <person name="Andreopoulos B."/>
            <person name="Riley R."/>
            <person name="LaButti K."/>
            <person name="Pangilinan J."/>
            <person name="Lipzen A."/>
            <person name="Amirebrahimi M."/>
            <person name="Yan J."/>
            <person name="Adam C."/>
            <person name="Keymanesh K."/>
            <person name="Ng V."/>
            <person name="Louie K."/>
            <person name="Northen T."/>
            <person name="Drula E."/>
            <person name="Henrissat B."/>
            <person name="Hsieh H.M."/>
            <person name="Youens-Clark K."/>
            <person name="Lutzoni F."/>
            <person name="Miadlikowska J."/>
            <person name="Eastwood D.C."/>
            <person name="Hamelin R.C."/>
            <person name="Grigoriev I.V."/>
            <person name="U'Ren J.M."/>
        </authorList>
    </citation>
    <scope>NUCLEOTIDE SEQUENCE [LARGE SCALE GENOMIC DNA]</scope>
    <source>
        <strain evidence="1 2">ER1909</strain>
    </source>
</reference>
<comment type="caution">
    <text evidence="1">The sequence shown here is derived from an EMBL/GenBank/DDBJ whole genome shotgun (WGS) entry which is preliminary data.</text>
</comment>
<organism evidence="1 2">
    <name type="scientific">Hypoxylon rubiginosum</name>
    <dbReference type="NCBI Taxonomy" id="110542"/>
    <lineage>
        <taxon>Eukaryota</taxon>
        <taxon>Fungi</taxon>
        <taxon>Dikarya</taxon>
        <taxon>Ascomycota</taxon>
        <taxon>Pezizomycotina</taxon>
        <taxon>Sordariomycetes</taxon>
        <taxon>Xylariomycetidae</taxon>
        <taxon>Xylariales</taxon>
        <taxon>Hypoxylaceae</taxon>
        <taxon>Hypoxylon</taxon>
    </lineage>
</organism>
<keyword evidence="2" id="KW-1185">Reference proteome</keyword>
<evidence type="ECO:0000313" key="1">
    <source>
        <dbReference type="EMBL" id="KAI6082914.1"/>
    </source>
</evidence>
<accession>A0ACC0CR46</accession>